<protein>
    <submittedName>
        <fullName evidence="1">Uncharacterized protein</fullName>
    </submittedName>
</protein>
<reference evidence="1 2" key="1">
    <citation type="submission" date="2020-02" db="EMBL/GenBank/DDBJ databases">
        <title>Draft genome sequence of Haematococcus lacustris strain NIES-144.</title>
        <authorList>
            <person name="Morimoto D."/>
            <person name="Nakagawa S."/>
            <person name="Yoshida T."/>
            <person name="Sawayama S."/>
        </authorList>
    </citation>
    <scope>NUCLEOTIDE SEQUENCE [LARGE SCALE GENOMIC DNA]</scope>
    <source>
        <strain evidence="1 2">NIES-144</strain>
    </source>
</reference>
<evidence type="ECO:0000313" key="2">
    <source>
        <dbReference type="Proteomes" id="UP000485058"/>
    </source>
</evidence>
<comment type="caution">
    <text evidence="1">The sequence shown here is derived from an EMBL/GenBank/DDBJ whole genome shotgun (WGS) entry which is preliminary data.</text>
</comment>
<proteinExistence type="predicted"/>
<organism evidence="1 2">
    <name type="scientific">Haematococcus lacustris</name>
    <name type="common">Green alga</name>
    <name type="synonym">Haematococcus pluvialis</name>
    <dbReference type="NCBI Taxonomy" id="44745"/>
    <lineage>
        <taxon>Eukaryota</taxon>
        <taxon>Viridiplantae</taxon>
        <taxon>Chlorophyta</taxon>
        <taxon>core chlorophytes</taxon>
        <taxon>Chlorophyceae</taxon>
        <taxon>CS clade</taxon>
        <taxon>Chlamydomonadales</taxon>
        <taxon>Haematococcaceae</taxon>
        <taxon>Haematococcus</taxon>
    </lineage>
</organism>
<sequence>MLVPACGVADRQAGLVVLAGWLGMALGLRSHRSPDRKPAFFARPKPVAGHPTLTMCMPCLCHLLGRMQPTGRWLRAQHKDRSDLGP</sequence>
<keyword evidence="2" id="KW-1185">Reference proteome</keyword>
<dbReference type="EMBL" id="BLLF01000995">
    <property type="protein sequence ID" value="GFH16412.1"/>
    <property type="molecule type" value="Genomic_DNA"/>
</dbReference>
<gene>
    <name evidence="1" type="ORF">HaLaN_12829</name>
</gene>
<dbReference type="Proteomes" id="UP000485058">
    <property type="component" value="Unassembled WGS sequence"/>
</dbReference>
<dbReference type="AlphaFoldDB" id="A0A699ZKW2"/>
<accession>A0A699ZKW2</accession>
<evidence type="ECO:0000313" key="1">
    <source>
        <dbReference type="EMBL" id="GFH16412.1"/>
    </source>
</evidence>
<name>A0A699ZKW2_HAELA</name>